<comment type="similarity">
    <text evidence="2 10">Belongs to the DNA/RNA non-specific endonuclease family.</text>
</comment>
<feature type="chain" id="PRO_5043992513" description="Endonuclease" evidence="12">
    <location>
        <begin position="18"/>
        <end position="283"/>
    </location>
</feature>
<proteinExistence type="inferred from homology"/>
<dbReference type="PANTHER" id="PTHR13966">
    <property type="entry name" value="ENDONUCLEASE RELATED"/>
    <property type="match status" value="1"/>
</dbReference>
<dbReference type="CDD" id="cd00091">
    <property type="entry name" value="NUC"/>
    <property type="match status" value="1"/>
</dbReference>
<keyword evidence="12" id="KW-0732">Signal</keyword>
<dbReference type="GO" id="GO:0003676">
    <property type="term" value="F:nucleic acid binding"/>
    <property type="evidence" value="ECO:0007669"/>
    <property type="project" value="InterPro"/>
</dbReference>
<evidence type="ECO:0000256" key="8">
    <source>
        <dbReference type="PIRSR" id="PIRSR640255-1"/>
    </source>
</evidence>
<gene>
    <name evidence="15" type="ORF">QVN42_15665</name>
</gene>
<dbReference type="AlphaFoldDB" id="A0AAW7K222"/>
<comment type="caution">
    <text evidence="15">The sequence shown here is derived from an EMBL/GenBank/DDBJ whole genome shotgun (WGS) entry which is preliminary data.</text>
</comment>
<keyword evidence="3 10" id="KW-0540">Nuclease</keyword>
<evidence type="ECO:0000256" key="7">
    <source>
        <dbReference type="ARBA" id="ARBA00022842"/>
    </source>
</evidence>
<dbReference type="GO" id="GO:0016787">
    <property type="term" value="F:hydrolase activity"/>
    <property type="evidence" value="ECO:0007669"/>
    <property type="project" value="UniProtKB-KW"/>
</dbReference>
<comment type="cofactor">
    <cofactor evidence="1 10">
        <name>Mg(2+)</name>
        <dbReference type="ChEBI" id="CHEBI:18420"/>
    </cofactor>
</comment>
<dbReference type="Proteomes" id="UP001167864">
    <property type="component" value="Unassembled WGS sequence"/>
</dbReference>
<dbReference type="EC" id="3.1.30.-" evidence="10"/>
<dbReference type="SUPFAM" id="SSF54060">
    <property type="entry name" value="His-Me finger endonucleases"/>
    <property type="match status" value="1"/>
</dbReference>
<organism evidence="15 16">
    <name type="scientific">Yersinia nurmii</name>
    <dbReference type="NCBI Taxonomy" id="685706"/>
    <lineage>
        <taxon>Bacteria</taxon>
        <taxon>Pseudomonadati</taxon>
        <taxon>Pseudomonadota</taxon>
        <taxon>Gammaproteobacteria</taxon>
        <taxon>Enterobacterales</taxon>
        <taxon>Yersiniaceae</taxon>
        <taxon>Yersinia</taxon>
    </lineage>
</organism>
<feature type="domain" description="ENPP1-3/EXOG-like endonuclease/phosphodiesterase" evidence="13">
    <location>
        <begin position="60"/>
        <end position="260"/>
    </location>
</feature>
<reference evidence="15" key="1">
    <citation type="submission" date="2023-06" db="EMBL/GenBank/DDBJ databases">
        <authorList>
            <person name="Polev D.E."/>
            <person name="Saitova A.T."/>
            <person name="Bogumilchik E.A."/>
            <person name="Kokorina G.I."/>
            <person name="Voskresenskaia E.A."/>
        </authorList>
    </citation>
    <scope>NUCLEOTIDE SEQUENCE</scope>
    <source>
        <strain evidence="15">2145 StPb PI</strain>
    </source>
</reference>
<dbReference type="SMART" id="SM00477">
    <property type="entry name" value="NUC"/>
    <property type="match status" value="1"/>
</dbReference>
<dbReference type="InterPro" id="IPR044929">
    <property type="entry name" value="DNA/RNA_non-sp_Endonuclease_sf"/>
</dbReference>
<feature type="domain" description="DNA/RNA non-specific endonuclease/pyrophosphatase/phosphodiesterase" evidence="14">
    <location>
        <begin position="59"/>
        <end position="260"/>
    </location>
</feature>
<evidence type="ECO:0000256" key="12">
    <source>
        <dbReference type="SAM" id="SignalP"/>
    </source>
</evidence>
<dbReference type="InterPro" id="IPR040255">
    <property type="entry name" value="Non-specific_endonuclease"/>
</dbReference>
<dbReference type="InterPro" id="IPR001604">
    <property type="entry name" value="Endo_G_ENPP1-like_dom"/>
</dbReference>
<evidence type="ECO:0000256" key="6">
    <source>
        <dbReference type="ARBA" id="ARBA00022801"/>
    </source>
</evidence>
<dbReference type="Gene3D" id="3.40.570.10">
    <property type="entry name" value="Extracellular Endonuclease, subunit A"/>
    <property type="match status" value="1"/>
</dbReference>
<evidence type="ECO:0000313" key="16">
    <source>
        <dbReference type="Proteomes" id="UP001167864"/>
    </source>
</evidence>
<feature type="region of interest" description="Disordered" evidence="11">
    <location>
        <begin position="87"/>
        <end position="108"/>
    </location>
</feature>
<dbReference type="GO" id="GO:0004519">
    <property type="term" value="F:endonuclease activity"/>
    <property type="evidence" value="ECO:0007669"/>
    <property type="project" value="UniProtKB-UniRule"/>
</dbReference>
<protein>
    <recommendedName>
        <fullName evidence="10">Endonuclease</fullName>
        <ecNumber evidence="10">3.1.30.-</ecNumber>
    </recommendedName>
</protein>
<dbReference type="GO" id="GO:0046872">
    <property type="term" value="F:metal ion binding"/>
    <property type="evidence" value="ECO:0007669"/>
    <property type="project" value="UniProtKB-KW"/>
</dbReference>
<evidence type="ECO:0000313" key="15">
    <source>
        <dbReference type="EMBL" id="MDN0088791.1"/>
    </source>
</evidence>
<dbReference type="InterPro" id="IPR020821">
    <property type="entry name" value="ENPP1-3/EXOG-like_nuc-like"/>
</dbReference>
<keyword evidence="4 9" id="KW-0479">Metal-binding</keyword>
<evidence type="ECO:0000256" key="9">
    <source>
        <dbReference type="PIRSR" id="PIRSR640255-2"/>
    </source>
</evidence>
<keyword evidence="7" id="KW-0460">Magnesium</keyword>
<keyword evidence="5 10" id="KW-0255">Endonuclease</keyword>
<keyword evidence="6 10" id="KW-0378">Hydrolase</keyword>
<evidence type="ECO:0000256" key="3">
    <source>
        <dbReference type="ARBA" id="ARBA00022722"/>
    </source>
</evidence>
<dbReference type="PANTHER" id="PTHR13966:SF5">
    <property type="entry name" value="ENDONUCLEASE G, MITOCHONDRIAL"/>
    <property type="match status" value="1"/>
</dbReference>
<evidence type="ECO:0000256" key="10">
    <source>
        <dbReference type="RuleBase" id="RU366055"/>
    </source>
</evidence>
<dbReference type="EMBL" id="JAUEHU010000017">
    <property type="protein sequence ID" value="MDN0088791.1"/>
    <property type="molecule type" value="Genomic_DNA"/>
</dbReference>
<accession>A0AAW7K222</accession>
<feature type="binding site" evidence="9">
    <location>
        <position position="154"/>
    </location>
    <ligand>
        <name>Mg(2+)</name>
        <dbReference type="ChEBI" id="CHEBI:18420"/>
        <note>catalytic</note>
    </ligand>
</feature>
<evidence type="ECO:0000256" key="2">
    <source>
        <dbReference type="ARBA" id="ARBA00010052"/>
    </source>
</evidence>
<evidence type="ECO:0000259" key="14">
    <source>
        <dbReference type="SMART" id="SM00892"/>
    </source>
</evidence>
<evidence type="ECO:0000256" key="4">
    <source>
        <dbReference type="ARBA" id="ARBA00022723"/>
    </source>
</evidence>
<evidence type="ECO:0000259" key="13">
    <source>
        <dbReference type="SMART" id="SM00477"/>
    </source>
</evidence>
<feature type="signal peptide" evidence="12">
    <location>
        <begin position="1"/>
        <end position="17"/>
    </location>
</feature>
<dbReference type="PROSITE" id="PS51257">
    <property type="entry name" value="PROKAR_LIPOPROTEIN"/>
    <property type="match status" value="1"/>
</dbReference>
<name>A0AAW7K222_9GAMM</name>
<evidence type="ECO:0000256" key="5">
    <source>
        <dbReference type="ARBA" id="ARBA00022759"/>
    </source>
</evidence>
<dbReference type="RefSeq" id="WP_289818237.1">
    <property type="nucleotide sequence ID" value="NZ_JAUEHU010000017.1"/>
</dbReference>
<evidence type="ECO:0000256" key="11">
    <source>
        <dbReference type="SAM" id="MobiDB-lite"/>
    </source>
</evidence>
<dbReference type="InterPro" id="IPR044925">
    <property type="entry name" value="His-Me_finger_sf"/>
</dbReference>
<dbReference type="SMART" id="SM00892">
    <property type="entry name" value="Endonuclease_NS"/>
    <property type="match status" value="1"/>
</dbReference>
<dbReference type="InterPro" id="IPR018524">
    <property type="entry name" value="DNA/RNA_endonuclease_AS"/>
</dbReference>
<dbReference type="PROSITE" id="PS01070">
    <property type="entry name" value="NUCLEASE_NON_SPEC"/>
    <property type="match status" value="1"/>
</dbReference>
<sequence>MKLSSKIFAFAPILLVAACTTTPLPPAPQALLGIDRGIAGIDNCAVGCPTGSQSDETLVRNSYTLNNNPGTKFANWVAYKITKSTQASSRPRNWKTDPDLPASDTLSPDDYKNANQVLKVDRGHQAPLASLAAVSDWQSLNYLSNITPQKAALNQGAWARLEDQERKLANRADISAVYTVTGPLYERSMEKLPNAKKSHQIPSGYWKIIFINNSPAVNHYATFILDQDTPATANFCDFQATVSDVERRAGLTLWSDLPTEIQAGLKKTPGVLSEQMGCPPTKA</sequence>
<feature type="active site" description="Proton acceptor" evidence="8">
    <location>
        <position position="124"/>
    </location>
</feature>
<evidence type="ECO:0000256" key="1">
    <source>
        <dbReference type="ARBA" id="ARBA00001946"/>
    </source>
</evidence>
<dbReference type="Pfam" id="PF01223">
    <property type="entry name" value="Endonuclease_NS"/>
    <property type="match status" value="1"/>
</dbReference>